<sequence>MCTKADKGRGPSDPATLSPTSTFSDGVEEDKNISVNVKDALQRGSWSTEAPVPRFQTLDPDWSAGPVTSGNVQTSAFMLTQSNTA</sequence>
<keyword evidence="2" id="KW-1185">Reference proteome</keyword>
<evidence type="ECO:0000313" key="2">
    <source>
        <dbReference type="Proteomes" id="UP000054995"/>
    </source>
</evidence>
<dbReference type="Proteomes" id="UP000054995">
    <property type="component" value="Unassembled WGS sequence"/>
</dbReference>
<name>A0A0V1G2B0_TRIPS</name>
<gene>
    <name evidence="1" type="ORF">T4D_11034</name>
</gene>
<proteinExistence type="predicted"/>
<comment type="caution">
    <text evidence="1">The sequence shown here is derived from an EMBL/GenBank/DDBJ whole genome shotgun (WGS) entry which is preliminary data.</text>
</comment>
<organism evidence="1 2">
    <name type="scientific">Trichinella pseudospiralis</name>
    <name type="common">Parasitic roundworm</name>
    <dbReference type="NCBI Taxonomy" id="6337"/>
    <lineage>
        <taxon>Eukaryota</taxon>
        <taxon>Metazoa</taxon>
        <taxon>Ecdysozoa</taxon>
        <taxon>Nematoda</taxon>
        <taxon>Enoplea</taxon>
        <taxon>Dorylaimia</taxon>
        <taxon>Trichinellida</taxon>
        <taxon>Trichinellidae</taxon>
        <taxon>Trichinella</taxon>
    </lineage>
</organism>
<evidence type="ECO:0000313" key="1">
    <source>
        <dbReference type="EMBL" id="KRY92277.1"/>
    </source>
</evidence>
<dbReference type="EMBL" id="JYDT01000008">
    <property type="protein sequence ID" value="KRY92277.1"/>
    <property type="molecule type" value="Genomic_DNA"/>
</dbReference>
<reference evidence="1 2" key="1">
    <citation type="submission" date="2015-01" db="EMBL/GenBank/DDBJ databases">
        <title>Evolution of Trichinella species and genotypes.</title>
        <authorList>
            <person name="Korhonen P.K."/>
            <person name="Edoardo P."/>
            <person name="Giuseppe L.R."/>
            <person name="Gasser R.B."/>
        </authorList>
    </citation>
    <scope>NUCLEOTIDE SEQUENCE [LARGE SCALE GENOMIC DNA]</scope>
    <source>
        <strain evidence="1">ISS470</strain>
    </source>
</reference>
<accession>A0A0V1G2B0</accession>
<protein>
    <submittedName>
        <fullName evidence="1">Uncharacterized protein</fullName>
    </submittedName>
</protein>